<keyword evidence="5 7" id="KW-0472">Membrane</keyword>
<dbReference type="InterPro" id="IPR023996">
    <property type="entry name" value="TonB-dep_OMP_SusC/RagA"/>
</dbReference>
<keyword evidence="2 7" id="KW-0813">Transport</keyword>
<keyword evidence="10" id="KW-1185">Reference proteome</keyword>
<keyword evidence="6 7" id="KW-0998">Cell outer membrane</keyword>
<evidence type="ECO:0000313" key="9">
    <source>
        <dbReference type="EMBL" id="MFD2832803.1"/>
    </source>
</evidence>
<comment type="subcellular location">
    <subcellularLocation>
        <location evidence="1 7">Cell outer membrane</location>
        <topology evidence="1 7">Multi-pass membrane protein</topology>
    </subcellularLocation>
</comment>
<dbReference type="InterPro" id="IPR012910">
    <property type="entry name" value="Plug_dom"/>
</dbReference>
<dbReference type="Gene3D" id="2.40.170.20">
    <property type="entry name" value="TonB-dependent receptor, beta-barrel domain"/>
    <property type="match status" value="1"/>
</dbReference>
<feature type="domain" description="TonB-dependent receptor plug" evidence="8">
    <location>
        <begin position="154"/>
        <end position="253"/>
    </location>
</feature>
<sequence>MQRITKIILNFSFCCAFISSGVSYSQEDSTTVKTEQNKGIPITGVVKNVTTGALLSGINIEVPNFSAVISNDDGTFTIHVPNLDTPLLLKGDGYQIKEFPLYGKSSVEILLYEAGYPSFYNNTQMPSGEKMESKVPYATGNIHDREAQWGASATEAVGGYIQGKVSGVYVTRRSGAPNVGADILIRGYNSLYATNKPLIIIDGMIYDDEDYGAGLNQNFVNSPISNIDIKDIEDISFIKDGSSLYGTKGGNGVMLITTTRAEELTTKIDFAMYGGFNLRPDKLPILGAGQYRTYLSELLTTKGLTQEGLQAQPFMNDAVGSPEYYQYHNNTNWQDRVFETISVNQNYYMKIQGGDNIAKYALSVGYLGNEGIIQNTGLTRYHSRFNADLQVSPKLNIHSNLSFVYGEQDLRNQGRSMTSPLNLSLIKAPFLSENQIDDNGQVSPNLSDSDIFNTSNPVAILNNAQGLNKNYRFFGNLNFGYEFNNSIHLNSIVGLNYSKVRENFFIPDIGVVNDTLRTGVVRNKSGSEVQRLFTLYNDTYLDYQKVSGYHSFDSRLGFRLQANKAESDYGYGFNSATDDFTSVGAGTNSLRQVGGFLGDWNWLNVYLATNYGYKNKYFLSLNLALDGSSRFGSEAQDWALGIGNEKFAFMPSLAGAWLISSESFMEGSAINFLKLRASYGLSGNDDIGNYTSKTYYVSQNLLGLQGLVRGNIGNPELQWEIVKKANLGLDISFLKERLSASVDVFSNNTDNMIIYEPVNESTGMEYVISNSGEMRTNGIDVSMNARVIGGDFKWDIGMTASKYDNEVQSLPVERIVTNFGEATFITTEGRPANLYYGLESNGVYTTNADAMADGLNKRLPNGELAAFRGGDIKFTDFNNDGIIDENDRNIIGDPNPDWVGMFNNKMSYKNITLNAIFTFSAGNDVYNGTRALLEGMSGFENQTQAVLNRWRTDGQQTDIPRVSWGDPMGNSSFSSRWIEDGSYVRLKTLILSYDIPMNDNTFKYAKVYVTGNNIFTATDYLGYDPEFSGSSSIYSKGVDLGLEPQFTTYQLGLRLGL</sequence>
<comment type="similarity">
    <text evidence="7">Belongs to the TonB-dependent receptor family.</text>
</comment>
<evidence type="ECO:0000256" key="1">
    <source>
        <dbReference type="ARBA" id="ARBA00004571"/>
    </source>
</evidence>
<proteinExistence type="inferred from homology"/>
<evidence type="ECO:0000259" key="8">
    <source>
        <dbReference type="Pfam" id="PF07715"/>
    </source>
</evidence>
<comment type="caution">
    <text evidence="9">The sequence shown here is derived from an EMBL/GenBank/DDBJ whole genome shotgun (WGS) entry which is preliminary data.</text>
</comment>
<dbReference type="InterPro" id="IPR037066">
    <property type="entry name" value="Plug_dom_sf"/>
</dbReference>
<evidence type="ECO:0000256" key="7">
    <source>
        <dbReference type="PROSITE-ProRule" id="PRU01360"/>
    </source>
</evidence>
<evidence type="ECO:0000256" key="4">
    <source>
        <dbReference type="ARBA" id="ARBA00022692"/>
    </source>
</evidence>
<dbReference type="PROSITE" id="PS52016">
    <property type="entry name" value="TONB_DEPENDENT_REC_3"/>
    <property type="match status" value="1"/>
</dbReference>
<gene>
    <name evidence="9" type="ORF">ACFSYS_05835</name>
</gene>
<dbReference type="SUPFAM" id="SSF56935">
    <property type="entry name" value="Porins"/>
    <property type="match status" value="1"/>
</dbReference>
<evidence type="ECO:0000256" key="5">
    <source>
        <dbReference type="ARBA" id="ARBA00023136"/>
    </source>
</evidence>
<dbReference type="InterPro" id="IPR036942">
    <property type="entry name" value="Beta-barrel_TonB_sf"/>
</dbReference>
<dbReference type="EMBL" id="JBHUOJ010000010">
    <property type="protein sequence ID" value="MFD2832803.1"/>
    <property type="molecule type" value="Genomic_DNA"/>
</dbReference>
<organism evidence="9 10">
    <name type="scientific">Christiangramia antarctica</name>
    <dbReference type="NCBI Taxonomy" id="2058158"/>
    <lineage>
        <taxon>Bacteria</taxon>
        <taxon>Pseudomonadati</taxon>
        <taxon>Bacteroidota</taxon>
        <taxon>Flavobacteriia</taxon>
        <taxon>Flavobacteriales</taxon>
        <taxon>Flavobacteriaceae</taxon>
        <taxon>Christiangramia</taxon>
    </lineage>
</organism>
<dbReference type="RefSeq" id="WP_251742180.1">
    <property type="nucleotide sequence ID" value="NZ_JBHUOJ010000010.1"/>
</dbReference>
<evidence type="ECO:0000256" key="2">
    <source>
        <dbReference type="ARBA" id="ARBA00022448"/>
    </source>
</evidence>
<accession>A0ABW5X2L7</accession>
<name>A0ABW5X2L7_9FLAO</name>
<dbReference type="Gene3D" id="2.170.130.10">
    <property type="entry name" value="TonB-dependent receptor, plug domain"/>
    <property type="match status" value="1"/>
</dbReference>
<keyword evidence="3 7" id="KW-1134">Transmembrane beta strand</keyword>
<keyword evidence="4 7" id="KW-0812">Transmembrane</keyword>
<dbReference type="NCBIfam" id="TIGR04056">
    <property type="entry name" value="OMP_RagA_SusC"/>
    <property type="match status" value="1"/>
</dbReference>
<evidence type="ECO:0000313" key="10">
    <source>
        <dbReference type="Proteomes" id="UP001597438"/>
    </source>
</evidence>
<evidence type="ECO:0000256" key="6">
    <source>
        <dbReference type="ARBA" id="ARBA00023237"/>
    </source>
</evidence>
<dbReference type="InterPro" id="IPR039426">
    <property type="entry name" value="TonB-dep_rcpt-like"/>
</dbReference>
<protein>
    <submittedName>
        <fullName evidence="9">SusC/RagA family TonB-linked outer membrane protein</fullName>
    </submittedName>
</protein>
<reference evidence="10" key="1">
    <citation type="journal article" date="2019" name="Int. J. Syst. Evol. Microbiol.">
        <title>The Global Catalogue of Microorganisms (GCM) 10K type strain sequencing project: providing services to taxonomists for standard genome sequencing and annotation.</title>
        <authorList>
            <consortium name="The Broad Institute Genomics Platform"/>
            <consortium name="The Broad Institute Genome Sequencing Center for Infectious Disease"/>
            <person name="Wu L."/>
            <person name="Ma J."/>
        </authorList>
    </citation>
    <scope>NUCLEOTIDE SEQUENCE [LARGE SCALE GENOMIC DNA]</scope>
    <source>
        <strain evidence="10">KCTC 52925</strain>
    </source>
</reference>
<dbReference type="Proteomes" id="UP001597438">
    <property type="component" value="Unassembled WGS sequence"/>
</dbReference>
<dbReference type="Pfam" id="PF07715">
    <property type="entry name" value="Plug"/>
    <property type="match status" value="1"/>
</dbReference>
<evidence type="ECO:0000256" key="3">
    <source>
        <dbReference type="ARBA" id="ARBA00022452"/>
    </source>
</evidence>